<dbReference type="GO" id="GO:0003677">
    <property type="term" value="F:DNA binding"/>
    <property type="evidence" value="ECO:0007669"/>
    <property type="project" value="UniProtKB-KW"/>
</dbReference>
<dbReference type="PROSITE" id="PS00622">
    <property type="entry name" value="HTH_LUXR_1"/>
    <property type="match status" value="1"/>
</dbReference>
<protein>
    <submittedName>
        <fullName evidence="6">Response regulator transcription factor</fullName>
    </submittedName>
</protein>
<reference evidence="6 7" key="1">
    <citation type="submission" date="2021-04" db="EMBL/GenBank/DDBJ databases">
        <title>Characterization of the biosynthetic gene cluster of new lipopeptides with antitumor activity in the genome of the marine Streptomyces PHM034.</title>
        <authorList>
            <person name="Ceniceros A."/>
            <person name="Canedo L."/>
            <person name="Mendez C."/>
            <person name="Olano C."/>
            <person name="Schleissner C."/>
            <person name="Cuevas C."/>
            <person name="De La Calle F."/>
            <person name="Salas J.A."/>
        </authorList>
    </citation>
    <scope>NUCLEOTIDE SEQUENCE [LARGE SCALE GENOMIC DNA]</scope>
    <source>
        <strain evidence="6 7">PHM034</strain>
    </source>
</reference>
<keyword evidence="1" id="KW-0597">Phosphoprotein</keyword>
<dbReference type="CDD" id="cd06170">
    <property type="entry name" value="LuxR_C_like"/>
    <property type="match status" value="1"/>
</dbReference>
<dbReference type="SUPFAM" id="SSF46894">
    <property type="entry name" value="C-terminal effector domain of the bipartite response regulators"/>
    <property type="match status" value="1"/>
</dbReference>
<dbReference type="Pfam" id="PF00196">
    <property type="entry name" value="GerE"/>
    <property type="match status" value="1"/>
</dbReference>
<sequence length="221" mass="24391">MRAEQRESIRAILVDNEGLVRDSFVTALEKEEGIDLLAVTDSPARAVSLAEELAPDIILTEVFLGQQDALEVISSRQSLRAKIIVFTGQETEENLSRALKLGVRGYLLKSTTLNELTTAIQSVARGHAYFCPPMARLLLDRFSILPPANGSHREAFPELSEREIEVLKDIALGMSNHEIAQDLSLTISTVKSHVSNVLTKLGLRDRLQAGLLAYRKGLMRS</sequence>
<dbReference type="SUPFAM" id="SSF52172">
    <property type="entry name" value="CheY-like"/>
    <property type="match status" value="1"/>
</dbReference>
<dbReference type="AlphaFoldDB" id="A0A941FBM5"/>
<dbReference type="PROSITE" id="PS50110">
    <property type="entry name" value="RESPONSE_REGULATORY"/>
    <property type="match status" value="1"/>
</dbReference>
<evidence type="ECO:0000313" key="7">
    <source>
        <dbReference type="Proteomes" id="UP000682308"/>
    </source>
</evidence>
<comment type="caution">
    <text evidence="6">The sequence shown here is derived from an EMBL/GenBank/DDBJ whole genome shotgun (WGS) entry which is preliminary data.</text>
</comment>
<dbReference type="InterPro" id="IPR058245">
    <property type="entry name" value="NreC/VraR/RcsB-like_REC"/>
</dbReference>
<evidence type="ECO:0000256" key="3">
    <source>
        <dbReference type="PROSITE-ProRule" id="PRU00169"/>
    </source>
</evidence>
<dbReference type="Proteomes" id="UP000682308">
    <property type="component" value="Unassembled WGS sequence"/>
</dbReference>
<keyword evidence="2" id="KW-0238">DNA-binding</keyword>
<dbReference type="Pfam" id="PF00072">
    <property type="entry name" value="Response_reg"/>
    <property type="match status" value="1"/>
</dbReference>
<evidence type="ECO:0000256" key="1">
    <source>
        <dbReference type="ARBA" id="ARBA00022553"/>
    </source>
</evidence>
<accession>A0A941FBM5</accession>
<dbReference type="InterPro" id="IPR001789">
    <property type="entry name" value="Sig_transdc_resp-reg_receiver"/>
</dbReference>
<evidence type="ECO:0000256" key="2">
    <source>
        <dbReference type="ARBA" id="ARBA00023125"/>
    </source>
</evidence>
<dbReference type="InterPro" id="IPR039420">
    <property type="entry name" value="WalR-like"/>
</dbReference>
<feature type="domain" description="HTH luxR-type" evidence="4">
    <location>
        <begin position="152"/>
        <end position="217"/>
    </location>
</feature>
<dbReference type="PANTHER" id="PTHR43214:SF43">
    <property type="entry name" value="TWO-COMPONENT RESPONSE REGULATOR"/>
    <property type="match status" value="1"/>
</dbReference>
<name>A0A941FBM5_9ACTN</name>
<dbReference type="InterPro" id="IPR000792">
    <property type="entry name" value="Tscrpt_reg_LuxR_C"/>
</dbReference>
<dbReference type="PROSITE" id="PS50043">
    <property type="entry name" value="HTH_LUXR_2"/>
    <property type="match status" value="1"/>
</dbReference>
<comment type="caution">
    <text evidence="3">Lacks conserved residue(s) required for the propagation of feature annotation.</text>
</comment>
<evidence type="ECO:0000259" key="4">
    <source>
        <dbReference type="PROSITE" id="PS50043"/>
    </source>
</evidence>
<dbReference type="CDD" id="cd17535">
    <property type="entry name" value="REC_NarL-like"/>
    <property type="match status" value="1"/>
</dbReference>
<evidence type="ECO:0000259" key="5">
    <source>
        <dbReference type="PROSITE" id="PS50110"/>
    </source>
</evidence>
<organism evidence="6 7">
    <name type="scientific">Streptomyces tuirus</name>
    <dbReference type="NCBI Taxonomy" id="68278"/>
    <lineage>
        <taxon>Bacteria</taxon>
        <taxon>Bacillati</taxon>
        <taxon>Actinomycetota</taxon>
        <taxon>Actinomycetes</taxon>
        <taxon>Kitasatosporales</taxon>
        <taxon>Streptomycetaceae</taxon>
        <taxon>Streptomyces</taxon>
    </lineage>
</organism>
<dbReference type="EMBL" id="JAGTPG010000002">
    <property type="protein sequence ID" value="MBR8641348.1"/>
    <property type="molecule type" value="Genomic_DNA"/>
</dbReference>
<dbReference type="InterPro" id="IPR011006">
    <property type="entry name" value="CheY-like_superfamily"/>
</dbReference>
<dbReference type="PRINTS" id="PR00038">
    <property type="entry name" value="HTHLUXR"/>
</dbReference>
<dbReference type="PANTHER" id="PTHR43214">
    <property type="entry name" value="TWO-COMPONENT RESPONSE REGULATOR"/>
    <property type="match status" value="1"/>
</dbReference>
<dbReference type="SMART" id="SM00448">
    <property type="entry name" value="REC"/>
    <property type="match status" value="1"/>
</dbReference>
<dbReference type="SMART" id="SM00421">
    <property type="entry name" value="HTH_LUXR"/>
    <property type="match status" value="1"/>
</dbReference>
<feature type="domain" description="Response regulatory" evidence="5">
    <location>
        <begin position="10"/>
        <end position="124"/>
    </location>
</feature>
<dbReference type="InterPro" id="IPR016032">
    <property type="entry name" value="Sig_transdc_resp-reg_C-effctor"/>
</dbReference>
<dbReference type="GO" id="GO:0006355">
    <property type="term" value="P:regulation of DNA-templated transcription"/>
    <property type="evidence" value="ECO:0007669"/>
    <property type="project" value="InterPro"/>
</dbReference>
<evidence type="ECO:0000313" key="6">
    <source>
        <dbReference type="EMBL" id="MBR8641348.1"/>
    </source>
</evidence>
<keyword evidence="7" id="KW-1185">Reference proteome</keyword>
<dbReference type="GO" id="GO:0000160">
    <property type="term" value="P:phosphorelay signal transduction system"/>
    <property type="evidence" value="ECO:0007669"/>
    <property type="project" value="InterPro"/>
</dbReference>
<gene>
    <name evidence="6" type="ORF">KEF29_23605</name>
</gene>
<proteinExistence type="predicted"/>
<dbReference type="Gene3D" id="3.40.50.2300">
    <property type="match status" value="1"/>
</dbReference>